<organism evidence="1">
    <name type="scientific">Candidatus Moduliflexus flocculans</name>
    <dbReference type="NCBI Taxonomy" id="1499966"/>
    <lineage>
        <taxon>Bacteria</taxon>
        <taxon>Candidatus Moduliflexota</taxon>
        <taxon>Candidatus Moduliflexia</taxon>
        <taxon>Candidatus Moduliflexales</taxon>
        <taxon>Candidatus Moduliflexaceae</taxon>
    </lineage>
</organism>
<proteinExistence type="predicted"/>
<accession>A0A081BN16</accession>
<dbReference type="Proteomes" id="UP000030700">
    <property type="component" value="Unassembled WGS sequence"/>
</dbReference>
<dbReference type="HOGENOM" id="CLU_932731_0_0_0"/>
<evidence type="ECO:0000313" key="2">
    <source>
        <dbReference type="Proteomes" id="UP000030700"/>
    </source>
</evidence>
<protein>
    <submittedName>
        <fullName evidence="1">Uncharacterized protein</fullName>
    </submittedName>
</protein>
<sequence>MNTFNRSLLGGIILIASSALFFVSCSMSDRNHGTPTMPETASTLSNYWASYDQGDLQVFVPENGQGLLSVGIPAPEQNTMNGYRLAYQVSNIDSATTSDFTIDFETTNGTTLCIGLKDGDVLKNATLYPATFSDEPLMIDGPVRLYGFPWDWSGWDGDTPPNRIAPDTVESSGTLLYDAPQDQPPVFNVAKMENRCSAGASGNYTVTIKVVDNLGDPSSCLTITPSVPFNVSSGESQSFVMAPTPGECNVLNITVSGKAAHTEGTGADGCTSTPTPAFLNLSNIQSNIVATVTVTGGC</sequence>
<dbReference type="EMBL" id="DF820457">
    <property type="protein sequence ID" value="GAK51782.1"/>
    <property type="molecule type" value="Genomic_DNA"/>
</dbReference>
<name>A0A081BN16_9BACT</name>
<evidence type="ECO:0000313" key="1">
    <source>
        <dbReference type="EMBL" id="GAK51782.1"/>
    </source>
</evidence>
<gene>
    <name evidence="1" type="ORF">U14_03028</name>
</gene>
<dbReference type="AlphaFoldDB" id="A0A081BN16"/>
<dbReference type="PROSITE" id="PS51257">
    <property type="entry name" value="PROKAR_LIPOPROTEIN"/>
    <property type="match status" value="1"/>
</dbReference>
<keyword evidence="2" id="KW-1185">Reference proteome</keyword>
<reference evidence="1" key="1">
    <citation type="journal article" date="2015" name="PeerJ">
        <title>First genomic representation of candidate bacterial phylum KSB3 points to enhanced environmental sensing as a trigger of wastewater bulking.</title>
        <authorList>
            <person name="Sekiguchi Y."/>
            <person name="Ohashi A."/>
            <person name="Parks D.H."/>
            <person name="Yamauchi T."/>
            <person name="Tyson G.W."/>
            <person name="Hugenholtz P."/>
        </authorList>
    </citation>
    <scope>NUCLEOTIDE SEQUENCE [LARGE SCALE GENOMIC DNA]</scope>
</reference>